<dbReference type="InterPro" id="IPR029063">
    <property type="entry name" value="SAM-dependent_MTases_sf"/>
</dbReference>
<reference evidence="2 3" key="1">
    <citation type="submission" date="2023-08" db="EMBL/GenBank/DDBJ databases">
        <title>Achromobacter seleniivolatilans sp. nov., isolated from seleniferous soil.</title>
        <authorList>
            <person name="Zhang S."/>
            <person name="Li K."/>
            <person name="Peng J."/>
            <person name="Zhao Q."/>
            <person name="Wang H."/>
            <person name="Guo Y."/>
        </authorList>
    </citation>
    <scope>NUCLEOTIDE SEQUENCE [LARGE SCALE GENOMIC DNA]</scope>
    <source>
        <strain evidence="2 3">R39</strain>
    </source>
</reference>
<dbReference type="CDD" id="cd02440">
    <property type="entry name" value="AdoMet_MTases"/>
    <property type="match status" value="1"/>
</dbReference>
<sequence>MDSVDGHFERLYQSGVDPWRVRDAWYEQRKRELILAALCRQRYAHAFEAGCGEGDMTLRLAQRCTQVCAVDGSPTAVQRCRIRVTAQQEKGVEVLALRLPSQWPDARQSFDLAIVSEIAYYFNDADLAGFLRRLWHCLQPGAEVVACHFRPAFSDRRQHTDAIHEAIAQMPGMTLLVHHLETEFRLDIWRKQPPQQGHDDDRNLHSCP</sequence>
<accession>A0ABY9M633</accession>
<dbReference type="Gene3D" id="3.40.50.150">
    <property type="entry name" value="Vaccinia Virus protein VP39"/>
    <property type="match status" value="1"/>
</dbReference>
<dbReference type="RefSeq" id="WP_306946724.1">
    <property type="nucleotide sequence ID" value="NZ_CP132976.1"/>
</dbReference>
<keyword evidence="2" id="KW-0489">Methyltransferase</keyword>
<evidence type="ECO:0000313" key="2">
    <source>
        <dbReference type="EMBL" id="WMD22167.1"/>
    </source>
</evidence>
<dbReference type="Pfam" id="PF13649">
    <property type="entry name" value="Methyltransf_25"/>
    <property type="match status" value="1"/>
</dbReference>
<protein>
    <submittedName>
        <fullName evidence="2">Class I SAM-dependent methyltransferase</fullName>
        <ecNumber evidence="2">2.1.-.-</ecNumber>
    </submittedName>
</protein>
<name>A0ABY9M633_9BURK</name>
<keyword evidence="2" id="KW-0808">Transferase</keyword>
<dbReference type="GO" id="GO:0008168">
    <property type="term" value="F:methyltransferase activity"/>
    <property type="evidence" value="ECO:0007669"/>
    <property type="project" value="UniProtKB-KW"/>
</dbReference>
<feature type="domain" description="Methyltransferase" evidence="1">
    <location>
        <begin position="48"/>
        <end position="141"/>
    </location>
</feature>
<dbReference type="SUPFAM" id="SSF53335">
    <property type="entry name" value="S-adenosyl-L-methionine-dependent methyltransferases"/>
    <property type="match status" value="1"/>
</dbReference>
<dbReference type="Proteomes" id="UP001234798">
    <property type="component" value="Chromosome"/>
</dbReference>
<gene>
    <name evidence="2" type="ORF">RAS12_07255</name>
</gene>
<organism evidence="2 3">
    <name type="scientific">Achromobacter seleniivolatilans</name>
    <dbReference type="NCBI Taxonomy" id="3047478"/>
    <lineage>
        <taxon>Bacteria</taxon>
        <taxon>Pseudomonadati</taxon>
        <taxon>Pseudomonadota</taxon>
        <taxon>Betaproteobacteria</taxon>
        <taxon>Burkholderiales</taxon>
        <taxon>Alcaligenaceae</taxon>
        <taxon>Achromobacter</taxon>
    </lineage>
</organism>
<dbReference type="EMBL" id="CP132976">
    <property type="protein sequence ID" value="WMD22167.1"/>
    <property type="molecule type" value="Genomic_DNA"/>
</dbReference>
<evidence type="ECO:0000313" key="3">
    <source>
        <dbReference type="Proteomes" id="UP001234798"/>
    </source>
</evidence>
<proteinExistence type="predicted"/>
<dbReference type="EC" id="2.1.-.-" evidence="2"/>
<dbReference type="InterPro" id="IPR041698">
    <property type="entry name" value="Methyltransf_25"/>
</dbReference>
<dbReference type="GO" id="GO:0032259">
    <property type="term" value="P:methylation"/>
    <property type="evidence" value="ECO:0007669"/>
    <property type="project" value="UniProtKB-KW"/>
</dbReference>
<evidence type="ECO:0000259" key="1">
    <source>
        <dbReference type="Pfam" id="PF13649"/>
    </source>
</evidence>
<keyword evidence="3" id="KW-1185">Reference proteome</keyword>